<feature type="repeat" description="RCC1" evidence="3">
    <location>
        <begin position="110"/>
        <end position="161"/>
    </location>
</feature>
<feature type="compositionally biased region" description="Polar residues" evidence="4">
    <location>
        <begin position="70"/>
        <end position="80"/>
    </location>
</feature>
<feature type="domain" description="RCC1-like" evidence="5">
    <location>
        <begin position="112"/>
        <end position="520"/>
    </location>
</feature>
<keyword evidence="2" id="KW-0677">Repeat</keyword>
<dbReference type="PRINTS" id="PR00633">
    <property type="entry name" value="RCCNDNSATION"/>
</dbReference>
<evidence type="ECO:0000256" key="2">
    <source>
        <dbReference type="ARBA" id="ARBA00022737"/>
    </source>
</evidence>
<evidence type="ECO:0000259" key="5">
    <source>
        <dbReference type="Pfam" id="PF25390"/>
    </source>
</evidence>
<keyword evidence="7" id="KW-1185">Reference proteome</keyword>
<dbReference type="Proteomes" id="UP000218231">
    <property type="component" value="Unassembled WGS sequence"/>
</dbReference>
<feature type="compositionally biased region" description="Basic and acidic residues" evidence="4">
    <location>
        <begin position="533"/>
        <end position="581"/>
    </location>
</feature>
<dbReference type="PROSITE" id="PS50012">
    <property type="entry name" value="RCC1_3"/>
    <property type="match status" value="4"/>
</dbReference>
<keyword evidence="1" id="KW-0344">Guanine-nucleotide releasing factor</keyword>
<gene>
    <name evidence="6" type="ORF">WR25_05018</name>
</gene>
<feature type="compositionally biased region" description="Basic and acidic residues" evidence="4">
    <location>
        <begin position="43"/>
        <end position="53"/>
    </location>
</feature>
<feature type="repeat" description="RCC1" evidence="3">
    <location>
        <begin position="467"/>
        <end position="525"/>
    </location>
</feature>
<sequence length="622" mass="68180">MPRGVRNTPAKKDKEKEAKGSKEAEKAEKAPPTKSPKASKANQKVEQKEEKNKATPAVPARRGGRKRSASDSSANAHQQTLSVVHSAKKRHLAFPLLTYKEFVNEDSWGTRVLSCGEGDQLGHPGRSTTKKPRMVDVFEEMNSKYIQVVAGGVHSAVLTLNGEVYMCGINEKGTVPAEGVEPEGSTSEFTIVKFSDQIRKHGKMVMLAAGASFTAALTDKGTVVAWGNLRDSSGEIDVHPLLHEMKDHPVIIVNYKDRRIVKVAAGENHLVMLDESGHVLTFGDGTMGQLGRSTRTGTIRSKYMCDSSGNSLLVHARKGRKDIFFKNIFAGGFWTLCVSQDGDVFGFGLNNFDQLGIKMPEFDETKAGEGGEDERELRVKLPTISENWAGSIWTHMDGVQHLAARNHNGEIWVVGKNTDNALGLGTWTGNDDKEHWKYDKPQKLVLDENVVGVTAGLASTIIWTEEGSAYAFGCDTTGQLGLGIKEDDDEKVVPTPQEISSAHLDGHNIVGVSLADMHALFLARKQSDDEEMKEEKEEKKVNKVDKEHKKEATPVQRPEVEEKEEKVDEEKPDEKMETSEDHADEENGTGAGTESDQGENATEAEPVPLTQDDQGEQTPAME</sequence>
<evidence type="ECO:0000313" key="7">
    <source>
        <dbReference type="Proteomes" id="UP000218231"/>
    </source>
</evidence>
<dbReference type="PROSITE" id="PS00626">
    <property type="entry name" value="RCC1_2"/>
    <property type="match status" value="1"/>
</dbReference>
<feature type="compositionally biased region" description="Basic and acidic residues" evidence="4">
    <location>
        <begin position="10"/>
        <end position="31"/>
    </location>
</feature>
<name>A0A2A2J4Z2_9BILA</name>
<feature type="compositionally biased region" description="Low complexity" evidence="4">
    <location>
        <begin position="32"/>
        <end position="42"/>
    </location>
</feature>
<protein>
    <recommendedName>
        <fullName evidence="5">RCC1-like domain-containing protein</fullName>
    </recommendedName>
</protein>
<dbReference type="SUPFAM" id="SSF50985">
    <property type="entry name" value="RCC1/BLIP-II"/>
    <property type="match status" value="1"/>
</dbReference>
<dbReference type="GO" id="GO:0005737">
    <property type="term" value="C:cytoplasm"/>
    <property type="evidence" value="ECO:0007669"/>
    <property type="project" value="TreeGrafter"/>
</dbReference>
<feature type="repeat" description="RCC1" evidence="3">
    <location>
        <begin position="221"/>
        <end position="276"/>
    </location>
</feature>
<dbReference type="GO" id="GO:0005085">
    <property type="term" value="F:guanyl-nucleotide exchange factor activity"/>
    <property type="evidence" value="ECO:0007669"/>
    <property type="project" value="TreeGrafter"/>
</dbReference>
<dbReference type="PANTHER" id="PTHR45982:SF1">
    <property type="entry name" value="REGULATOR OF CHROMOSOME CONDENSATION"/>
    <property type="match status" value="1"/>
</dbReference>
<organism evidence="6 7">
    <name type="scientific">Diploscapter pachys</name>
    <dbReference type="NCBI Taxonomy" id="2018661"/>
    <lineage>
        <taxon>Eukaryota</taxon>
        <taxon>Metazoa</taxon>
        <taxon>Ecdysozoa</taxon>
        <taxon>Nematoda</taxon>
        <taxon>Chromadorea</taxon>
        <taxon>Rhabditida</taxon>
        <taxon>Rhabditina</taxon>
        <taxon>Rhabditomorpha</taxon>
        <taxon>Rhabditoidea</taxon>
        <taxon>Rhabditidae</taxon>
        <taxon>Diploscapter</taxon>
    </lineage>
</organism>
<proteinExistence type="predicted"/>
<dbReference type="InterPro" id="IPR058923">
    <property type="entry name" value="RCC1-like_dom"/>
</dbReference>
<evidence type="ECO:0000256" key="3">
    <source>
        <dbReference type="PROSITE-ProRule" id="PRU00235"/>
    </source>
</evidence>
<dbReference type="InterPro" id="IPR051553">
    <property type="entry name" value="Ran_GTPase-activating"/>
</dbReference>
<evidence type="ECO:0000256" key="1">
    <source>
        <dbReference type="ARBA" id="ARBA00022658"/>
    </source>
</evidence>
<dbReference type="InterPro" id="IPR009091">
    <property type="entry name" value="RCC1/BLIP-II"/>
</dbReference>
<dbReference type="STRING" id="2018661.A0A2A2J4Z2"/>
<accession>A0A2A2J4Z2</accession>
<feature type="region of interest" description="Disordered" evidence="4">
    <location>
        <begin position="1"/>
        <end position="80"/>
    </location>
</feature>
<feature type="repeat" description="RCC1" evidence="3">
    <location>
        <begin position="409"/>
        <end position="466"/>
    </location>
</feature>
<dbReference type="InterPro" id="IPR000408">
    <property type="entry name" value="Reg_chr_condens"/>
</dbReference>
<dbReference type="OrthoDB" id="61110at2759"/>
<evidence type="ECO:0000313" key="6">
    <source>
        <dbReference type="EMBL" id="PAV56757.1"/>
    </source>
</evidence>
<dbReference type="AlphaFoldDB" id="A0A2A2J4Z2"/>
<feature type="region of interest" description="Disordered" evidence="4">
    <location>
        <begin position="527"/>
        <end position="622"/>
    </location>
</feature>
<dbReference type="Gene3D" id="2.130.10.30">
    <property type="entry name" value="Regulator of chromosome condensation 1/beta-lactamase-inhibitor protein II"/>
    <property type="match status" value="1"/>
</dbReference>
<dbReference type="Pfam" id="PF25390">
    <property type="entry name" value="WD40_RLD"/>
    <property type="match status" value="1"/>
</dbReference>
<dbReference type="EMBL" id="LIAE01010679">
    <property type="protein sequence ID" value="PAV56757.1"/>
    <property type="molecule type" value="Genomic_DNA"/>
</dbReference>
<dbReference type="PANTHER" id="PTHR45982">
    <property type="entry name" value="REGULATOR OF CHROMOSOME CONDENSATION"/>
    <property type="match status" value="1"/>
</dbReference>
<evidence type="ECO:0000256" key="4">
    <source>
        <dbReference type="SAM" id="MobiDB-lite"/>
    </source>
</evidence>
<reference evidence="6 7" key="1">
    <citation type="journal article" date="2017" name="Curr. Biol.">
        <title>Genome architecture and evolution of a unichromosomal asexual nematode.</title>
        <authorList>
            <person name="Fradin H."/>
            <person name="Zegar C."/>
            <person name="Gutwein M."/>
            <person name="Lucas J."/>
            <person name="Kovtun M."/>
            <person name="Corcoran D."/>
            <person name="Baugh L.R."/>
            <person name="Kiontke K."/>
            <person name="Gunsalus K."/>
            <person name="Fitch D.H."/>
            <person name="Piano F."/>
        </authorList>
    </citation>
    <scope>NUCLEOTIDE SEQUENCE [LARGE SCALE GENOMIC DNA]</scope>
    <source>
        <strain evidence="6">PF1309</strain>
    </source>
</reference>
<comment type="caution">
    <text evidence="6">The sequence shown here is derived from an EMBL/GenBank/DDBJ whole genome shotgun (WGS) entry which is preliminary data.</text>
</comment>